<evidence type="ECO:0000256" key="1">
    <source>
        <dbReference type="SAM" id="MobiDB-lite"/>
    </source>
</evidence>
<dbReference type="Proteomes" id="UP000516437">
    <property type="component" value="Chromosome 6"/>
</dbReference>
<proteinExistence type="predicted"/>
<feature type="compositionally biased region" description="Basic and acidic residues" evidence="1">
    <location>
        <begin position="568"/>
        <end position="578"/>
    </location>
</feature>
<dbReference type="AlphaFoldDB" id="A0A6A1VA20"/>
<evidence type="ECO:0000313" key="3">
    <source>
        <dbReference type="Proteomes" id="UP000516437"/>
    </source>
</evidence>
<keyword evidence="3" id="KW-1185">Reference proteome</keyword>
<organism evidence="2 3">
    <name type="scientific">Morella rubra</name>
    <name type="common">Chinese bayberry</name>
    <dbReference type="NCBI Taxonomy" id="262757"/>
    <lineage>
        <taxon>Eukaryota</taxon>
        <taxon>Viridiplantae</taxon>
        <taxon>Streptophyta</taxon>
        <taxon>Embryophyta</taxon>
        <taxon>Tracheophyta</taxon>
        <taxon>Spermatophyta</taxon>
        <taxon>Magnoliopsida</taxon>
        <taxon>eudicotyledons</taxon>
        <taxon>Gunneridae</taxon>
        <taxon>Pentapetalae</taxon>
        <taxon>rosids</taxon>
        <taxon>fabids</taxon>
        <taxon>Fagales</taxon>
        <taxon>Myricaceae</taxon>
        <taxon>Morella</taxon>
    </lineage>
</organism>
<sequence length="600" mass="65005">MNGYVYISGQPVQPAEIYSPIEGMEMISDNEVLSVFFKCPPFHSHIPRLLKEVKLPSKVHGGCPIFDLSIIAFILFKNEKNRKNMSEVHGQSVRKQDIFPPPILWHEKSAVRGCLSYERSIHKSISGHRLAELAHRLLSKFYHPKSQKVHGSMELDDADGLTSHANLKATVHGGGTRDNENCIHGGISANHIGTDKLASRVQMACAGKHVGDHGLACFSKSAETVSASGAGAEIVSINVTSRKRRRKQRKFRETGENIDPEKFACPLNLGRAVFEMGTEADKISLENEVTDKHSGETGPNGYACPGVVPIKISVDGKSRKRKRKRKQTKVIVVFDDHAGEKGLACPSNSLPTVSEVGVQADKNCSDSGVPDNTICETGSNGLACHQVPDKSSFDGKSRKRKRKRKQSKVIVVLDDLVCATGLKCHSNLLPVACKVGAGDDKNNVDDGVPDHHVGETGANGLACANGVPDESYVHGKSMIPEQSEVRGALNNHVVAEEFQCTTNLDPTADKNCFDGRILDNSGKTEANRLVCGDGKSRKKRRKKGNATFVVNDHLGAAGLTRPIFGAKSWKDKGTDNRAPDNGAHAGETEQNVLESGPKYP</sequence>
<feature type="region of interest" description="Disordered" evidence="1">
    <location>
        <begin position="386"/>
        <end position="405"/>
    </location>
</feature>
<accession>A0A6A1VA20</accession>
<gene>
    <name evidence="2" type="ORF">CJ030_MR6G020533</name>
</gene>
<protein>
    <submittedName>
        <fullName evidence="2">Uncharacterized protein</fullName>
    </submittedName>
</protein>
<feature type="compositionally biased region" description="Basic and acidic residues" evidence="1">
    <location>
        <begin position="387"/>
        <end position="396"/>
    </location>
</feature>
<evidence type="ECO:0000313" key="2">
    <source>
        <dbReference type="EMBL" id="KAB1209583.1"/>
    </source>
</evidence>
<feature type="region of interest" description="Disordered" evidence="1">
    <location>
        <begin position="565"/>
        <end position="600"/>
    </location>
</feature>
<comment type="caution">
    <text evidence="2">The sequence shown here is derived from an EMBL/GenBank/DDBJ whole genome shotgun (WGS) entry which is preliminary data.</text>
</comment>
<dbReference type="EMBL" id="RXIC02000024">
    <property type="protein sequence ID" value="KAB1209583.1"/>
    <property type="molecule type" value="Genomic_DNA"/>
</dbReference>
<reference evidence="2 3" key="1">
    <citation type="journal article" date="2019" name="Plant Biotechnol. J.">
        <title>The red bayberry genome and genetic basis of sex determination.</title>
        <authorList>
            <person name="Jia H.M."/>
            <person name="Jia H.J."/>
            <person name="Cai Q.L."/>
            <person name="Wang Y."/>
            <person name="Zhao H.B."/>
            <person name="Yang W.F."/>
            <person name="Wang G.Y."/>
            <person name="Li Y.H."/>
            <person name="Zhan D.L."/>
            <person name="Shen Y.T."/>
            <person name="Niu Q.F."/>
            <person name="Chang L."/>
            <person name="Qiu J."/>
            <person name="Zhao L."/>
            <person name="Xie H.B."/>
            <person name="Fu W.Y."/>
            <person name="Jin J."/>
            <person name="Li X.W."/>
            <person name="Jiao Y."/>
            <person name="Zhou C.C."/>
            <person name="Tu T."/>
            <person name="Chai C.Y."/>
            <person name="Gao J.L."/>
            <person name="Fan L.J."/>
            <person name="van de Weg E."/>
            <person name="Wang J.Y."/>
            <person name="Gao Z.S."/>
        </authorList>
    </citation>
    <scope>NUCLEOTIDE SEQUENCE [LARGE SCALE GENOMIC DNA]</scope>
    <source>
        <tissue evidence="2">Leaves</tissue>
    </source>
</reference>
<dbReference type="OrthoDB" id="1744506at2759"/>
<name>A0A6A1VA20_9ROSI</name>